<comment type="catalytic activity">
    <reaction evidence="31">
        <text>2-oxohexanoate + N(omega),N(omega)-dimethyl-L-arginine = L-2-aminohexanoate + 5-(3,3-dimethylguanidino)-2-oxopentanoate</text>
        <dbReference type="Rhea" id="RHEA:77363"/>
        <dbReference type="ChEBI" id="CHEBI:35177"/>
        <dbReference type="ChEBI" id="CHEBI:58326"/>
        <dbReference type="ChEBI" id="CHEBI:58455"/>
        <dbReference type="ChEBI" id="CHEBI:197301"/>
    </reaction>
</comment>
<evidence type="ECO:0000256" key="19">
    <source>
        <dbReference type="ARBA" id="ARBA00043749"/>
    </source>
</evidence>
<evidence type="ECO:0000256" key="8">
    <source>
        <dbReference type="ARBA" id="ARBA00022898"/>
    </source>
</evidence>
<evidence type="ECO:0000256" key="7">
    <source>
        <dbReference type="ARBA" id="ARBA00022679"/>
    </source>
</evidence>
<comment type="catalytic activity">
    <reaction evidence="19">
        <text>N(omega),N(omega)-dimethyl-L-arginine + oxaloacetate = 5-(3,3-dimethylguanidino)-2-oxopentanoate + L-aspartate</text>
        <dbReference type="Rhea" id="RHEA:77343"/>
        <dbReference type="ChEBI" id="CHEBI:16452"/>
        <dbReference type="ChEBI" id="CHEBI:29991"/>
        <dbReference type="ChEBI" id="CHEBI:58326"/>
        <dbReference type="ChEBI" id="CHEBI:197301"/>
    </reaction>
</comment>
<evidence type="ECO:0000256" key="2">
    <source>
        <dbReference type="ARBA" id="ARBA00004173"/>
    </source>
</evidence>
<dbReference type="PANTHER" id="PTHR45688:SF3">
    <property type="entry name" value="ALANINE--GLYOXYLATE AMINOTRANSFERASE 2, MITOCHONDRIAL"/>
    <property type="match status" value="1"/>
</dbReference>
<dbReference type="GO" id="GO:0009436">
    <property type="term" value="P:glyoxylate catabolic process"/>
    <property type="evidence" value="ECO:0007669"/>
    <property type="project" value="TreeGrafter"/>
</dbReference>
<evidence type="ECO:0000256" key="22">
    <source>
        <dbReference type="ARBA" id="ARBA00043777"/>
    </source>
</evidence>
<dbReference type="Gene3D" id="3.90.1150.10">
    <property type="entry name" value="Aspartate Aminotransferase, domain 1"/>
    <property type="match status" value="1"/>
</dbReference>
<evidence type="ECO:0000256" key="20">
    <source>
        <dbReference type="ARBA" id="ARBA00043751"/>
    </source>
</evidence>
<evidence type="ECO:0000256" key="36">
    <source>
        <dbReference type="ARBA" id="ARBA00058068"/>
    </source>
</evidence>
<evidence type="ECO:0000256" key="21">
    <source>
        <dbReference type="ARBA" id="ARBA00043758"/>
    </source>
</evidence>
<dbReference type="EC" id="2.6.1.18" evidence="26"/>
<comment type="catalytic activity">
    <reaction evidence="18">
        <text>(R)-3-amino-2-methylpropanoate + pyruvate = 2-methyl-3-oxopropanoate + L-alanine</text>
        <dbReference type="Rhea" id="RHEA:18393"/>
        <dbReference type="ChEBI" id="CHEBI:15361"/>
        <dbReference type="ChEBI" id="CHEBI:57700"/>
        <dbReference type="ChEBI" id="CHEBI:57731"/>
        <dbReference type="ChEBI" id="CHEBI:57972"/>
        <dbReference type="EC" id="2.6.1.40"/>
    </reaction>
    <physiologicalReaction direction="left-to-right" evidence="18">
        <dbReference type="Rhea" id="RHEA:18394"/>
    </physiologicalReaction>
</comment>
<protein>
    <recommendedName>
        <fullName evidence="11">Alanine--glyoxylate aminotransferase 2, mitochondrial</fullName>
        <ecNumber evidence="26">2.6.1.18</ecNumber>
        <ecNumber evidence="10">2.6.1.40</ecNumber>
        <ecNumber evidence="5">2.6.1.44</ecNumber>
    </recommendedName>
    <alternativeName>
        <fullName evidence="12">(R)-3-amino-2-methylpropionate--pyruvate transaminase</fullName>
    </alternativeName>
    <alternativeName>
        <fullName evidence="14">Beta-ALAAT II</fullName>
    </alternativeName>
    <alternativeName>
        <fullName evidence="15">Beta-alanine-pyruvate aminotransferase</fullName>
    </alternativeName>
    <alternativeName>
        <fullName evidence="28">D-3-aminoisobutyrate-pyruvate aminotransferase</fullName>
    </alternativeName>
    <alternativeName>
        <fullName evidence="13">D-AIBAT</fullName>
    </alternativeName>
    <alternativeName>
        <fullName evidence="27">D-beta-aminoisobutyrate-pyruvate aminotransferase</fullName>
    </alternativeName>
</protein>
<evidence type="ECO:0000256" key="32">
    <source>
        <dbReference type="ARBA" id="ARBA00048560"/>
    </source>
</evidence>
<evidence type="ECO:0000256" key="27">
    <source>
        <dbReference type="ARBA" id="ARBA00044257"/>
    </source>
</evidence>
<evidence type="ECO:0000256" key="6">
    <source>
        <dbReference type="ARBA" id="ARBA00022576"/>
    </source>
</evidence>
<evidence type="ECO:0000256" key="17">
    <source>
        <dbReference type="ARBA" id="ARBA00043679"/>
    </source>
</evidence>
<evidence type="ECO:0000256" key="24">
    <source>
        <dbReference type="ARBA" id="ARBA00043825"/>
    </source>
</evidence>
<keyword evidence="38" id="KW-1185">Reference proteome</keyword>
<dbReference type="GO" id="GO:0005739">
    <property type="term" value="C:mitochondrion"/>
    <property type="evidence" value="ECO:0007669"/>
    <property type="project" value="UniProtKB-SubCell"/>
</dbReference>
<comment type="catalytic activity">
    <reaction evidence="21">
        <text>N(omega)-methyl-L-arginine + pyruvate = 5-(3-methylguanidino)-2-oxopentanoate + L-alanine</text>
        <dbReference type="Rhea" id="RHEA:77319"/>
        <dbReference type="ChEBI" id="CHEBI:15361"/>
        <dbReference type="ChEBI" id="CHEBI:57972"/>
        <dbReference type="ChEBI" id="CHEBI:114953"/>
        <dbReference type="ChEBI" id="CHEBI:197314"/>
    </reaction>
</comment>
<comment type="catalytic activity">
    <reaction evidence="33">
        <text>N(omega)-methyl-L-arginine + glyoxylate = 5-(3-methylguanidino)-2-oxopentanoate + glycine</text>
        <dbReference type="Rhea" id="RHEA:77323"/>
        <dbReference type="ChEBI" id="CHEBI:36655"/>
        <dbReference type="ChEBI" id="CHEBI:57305"/>
        <dbReference type="ChEBI" id="CHEBI:114953"/>
        <dbReference type="ChEBI" id="CHEBI:197314"/>
    </reaction>
</comment>
<dbReference type="HOGENOM" id="CLU_1860231_0_0_1"/>
<evidence type="ECO:0000256" key="29">
    <source>
        <dbReference type="ARBA" id="ARBA00047892"/>
    </source>
</evidence>
<evidence type="ECO:0000313" key="37">
    <source>
        <dbReference type="EnsemblMetazoa" id="MESCA005022-PA"/>
    </source>
</evidence>
<comment type="similarity">
    <text evidence="3">Belongs to the class-III pyridoxal-phosphate-dependent aminotransferase family.</text>
</comment>
<dbReference type="SUPFAM" id="SSF53383">
    <property type="entry name" value="PLP-dependent transferases"/>
    <property type="match status" value="1"/>
</dbReference>
<dbReference type="InterPro" id="IPR015421">
    <property type="entry name" value="PyrdxlP-dep_Trfase_major"/>
</dbReference>
<keyword evidence="6" id="KW-0032">Aminotransferase</keyword>
<dbReference type="AlphaFoldDB" id="T1GN78"/>
<accession>T1GN78</accession>
<evidence type="ECO:0000256" key="34">
    <source>
        <dbReference type="ARBA" id="ARBA00048916"/>
    </source>
</evidence>
<proteinExistence type="inferred from homology"/>
<comment type="catalytic activity">
    <reaction evidence="29">
        <text>N(omega),N(omega)-dimethyl-L-arginine + glyoxylate = 5-(3,3-dimethylguanidino)-2-oxopentanoate + glycine</text>
        <dbReference type="Rhea" id="RHEA:77311"/>
        <dbReference type="ChEBI" id="CHEBI:36655"/>
        <dbReference type="ChEBI" id="CHEBI:57305"/>
        <dbReference type="ChEBI" id="CHEBI:58326"/>
        <dbReference type="ChEBI" id="CHEBI:197301"/>
    </reaction>
</comment>
<dbReference type="InterPro" id="IPR015424">
    <property type="entry name" value="PyrdxlP-dep_Trfase"/>
</dbReference>
<comment type="catalytic activity">
    <reaction evidence="17">
        <text>(2S)-2-aminobutanoate + glyoxylate = 2-oxobutanoate + glycine</text>
        <dbReference type="Rhea" id="RHEA:77339"/>
        <dbReference type="ChEBI" id="CHEBI:16763"/>
        <dbReference type="ChEBI" id="CHEBI:36655"/>
        <dbReference type="ChEBI" id="CHEBI:57305"/>
        <dbReference type="ChEBI" id="CHEBI:74359"/>
    </reaction>
</comment>
<keyword evidence="7" id="KW-0808">Transferase</keyword>
<comment type="catalytic activity">
    <reaction evidence="16">
        <text>N(omega),N(omega)-dimethyl-L-arginine + pyruvate = 5-(3,3-dimethylguanidino)-2-oxopentanoate + L-alanine</text>
        <dbReference type="Rhea" id="RHEA:77303"/>
        <dbReference type="ChEBI" id="CHEBI:15361"/>
        <dbReference type="ChEBI" id="CHEBI:57972"/>
        <dbReference type="ChEBI" id="CHEBI:58326"/>
        <dbReference type="ChEBI" id="CHEBI:197301"/>
    </reaction>
</comment>
<evidence type="ECO:0000256" key="16">
    <source>
        <dbReference type="ARBA" id="ARBA00043669"/>
    </source>
</evidence>
<dbReference type="Gene3D" id="3.40.640.10">
    <property type="entry name" value="Type I PLP-dependent aspartate aminotransferase-like (Major domain)"/>
    <property type="match status" value="1"/>
</dbReference>
<organism evidence="37 38">
    <name type="scientific">Megaselia scalaris</name>
    <name type="common">Humpbacked fly</name>
    <name type="synonym">Phora scalaris</name>
    <dbReference type="NCBI Taxonomy" id="36166"/>
    <lineage>
        <taxon>Eukaryota</taxon>
        <taxon>Metazoa</taxon>
        <taxon>Ecdysozoa</taxon>
        <taxon>Arthropoda</taxon>
        <taxon>Hexapoda</taxon>
        <taxon>Insecta</taxon>
        <taxon>Pterygota</taxon>
        <taxon>Neoptera</taxon>
        <taxon>Endopterygota</taxon>
        <taxon>Diptera</taxon>
        <taxon>Brachycera</taxon>
        <taxon>Muscomorpha</taxon>
        <taxon>Platypezoidea</taxon>
        <taxon>Phoridae</taxon>
        <taxon>Megaseliini</taxon>
        <taxon>Megaselia</taxon>
    </lineage>
</organism>
<keyword evidence="8" id="KW-0663">Pyridoxal phosphate</keyword>
<evidence type="ECO:0000256" key="14">
    <source>
        <dbReference type="ARBA" id="ARBA00042611"/>
    </source>
</evidence>
<comment type="subunit">
    <text evidence="4">Homotetramer.</text>
</comment>
<comment type="catalytic activity">
    <reaction evidence="25">
        <text>2-oxopentanoate + N(omega),N(omega)-dimethyl-L-arginine = 5-(3,3-dimethylguanidino)-2-oxopentanoate + L-2-aminopentanoate</text>
        <dbReference type="Rhea" id="RHEA:77359"/>
        <dbReference type="ChEBI" id="CHEBI:28644"/>
        <dbReference type="ChEBI" id="CHEBI:58326"/>
        <dbReference type="ChEBI" id="CHEBI:58441"/>
        <dbReference type="ChEBI" id="CHEBI:197301"/>
    </reaction>
</comment>
<dbReference type="EC" id="2.6.1.44" evidence="5"/>
<comment type="catalytic activity">
    <reaction evidence="34">
        <text>oxaloacetate + L-alanine = L-aspartate + pyruvate</text>
        <dbReference type="Rhea" id="RHEA:77347"/>
        <dbReference type="ChEBI" id="CHEBI:15361"/>
        <dbReference type="ChEBI" id="CHEBI:16452"/>
        <dbReference type="ChEBI" id="CHEBI:29991"/>
        <dbReference type="ChEBI" id="CHEBI:57972"/>
    </reaction>
</comment>
<dbReference type="EMBL" id="CAQQ02393085">
    <property type="status" value="NOT_ANNOTATED_CDS"/>
    <property type="molecule type" value="Genomic_DNA"/>
</dbReference>
<comment type="function">
    <text evidence="36">Multifunctional aminotransferase with a broad substrate specificity. Catalyzes the conversion of glyoxylate to glycine using alanine as the amino donor. Catalyzes metabolism of not L- but the D-isomer of D-beta-aminoisobutyric acid to generate 2-methyl-3-oxopropanoate and alanine. Catalyzes the transfer of the amino group from beta-alanine to pyruvate to yield L-alanine and 3-oxopropanoate. Can metabolize NG-monomethyl-L-arginine (NMMA), asymmetric NG,NG-dimethyl-L-arginine (ADMA) and symmetric NG,N'G-dimethyl-L-arginine (SDMA). ADMA is a potent inhibitor of nitric-oxide (NO) synthase, and this activity provides mechanism through which the kidney regulates blood pressure.</text>
</comment>
<comment type="catalytic activity">
    <reaction evidence="22">
        <text>L-ornithine + pyruvate = 5-amino-2-oxopentanoate + L-alanine</text>
        <dbReference type="Rhea" id="RHEA:77327"/>
        <dbReference type="ChEBI" id="CHEBI:15361"/>
        <dbReference type="ChEBI" id="CHEBI:46911"/>
        <dbReference type="ChEBI" id="CHEBI:57972"/>
        <dbReference type="ChEBI" id="CHEBI:58802"/>
    </reaction>
</comment>
<evidence type="ECO:0000256" key="18">
    <source>
        <dbReference type="ARBA" id="ARBA00043726"/>
    </source>
</evidence>
<comment type="cofactor">
    <cofactor evidence="1">
        <name>pyridoxal 5'-phosphate</name>
        <dbReference type="ChEBI" id="CHEBI:597326"/>
    </cofactor>
</comment>
<dbReference type="GO" id="GO:0016223">
    <property type="term" value="F:beta-alanine:pyruvate transaminase activity"/>
    <property type="evidence" value="ECO:0007669"/>
    <property type="project" value="UniProtKB-EC"/>
</dbReference>
<evidence type="ECO:0000256" key="1">
    <source>
        <dbReference type="ARBA" id="ARBA00001933"/>
    </source>
</evidence>
<evidence type="ECO:0000256" key="15">
    <source>
        <dbReference type="ARBA" id="ARBA00042669"/>
    </source>
</evidence>
<comment type="subcellular location">
    <subcellularLocation>
        <location evidence="2">Mitochondrion</location>
    </subcellularLocation>
</comment>
<dbReference type="GO" id="GO:0019481">
    <property type="term" value="P:L-alanine catabolic process, by transamination"/>
    <property type="evidence" value="ECO:0007669"/>
    <property type="project" value="TreeGrafter"/>
</dbReference>
<evidence type="ECO:0000256" key="9">
    <source>
        <dbReference type="ARBA" id="ARBA00033660"/>
    </source>
</evidence>
<dbReference type="InterPro" id="IPR015422">
    <property type="entry name" value="PyrdxlP-dep_Trfase_small"/>
</dbReference>
<comment type="catalytic activity">
    <reaction evidence="23">
        <text>N(omega),N('omega)-dimethyl-L-arginine + pyruvate = 5-(3,3'-dimethylguanidino)-2-oxopentanoate + L-alanine</text>
        <dbReference type="Rhea" id="RHEA:77307"/>
        <dbReference type="ChEBI" id="CHEBI:15361"/>
        <dbReference type="ChEBI" id="CHEBI:57972"/>
        <dbReference type="ChEBI" id="CHEBI:197308"/>
        <dbReference type="ChEBI" id="CHEBI:197310"/>
    </reaction>
</comment>
<evidence type="ECO:0000256" key="30">
    <source>
        <dbReference type="ARBA" id="ARBA00048264"/>
    </source>
</evidence>
<evidence type="ECO:0000256" key="13">
    <source>
        <dbReference type="ARBA" id="ARBA00041845"/>
    </source>
</evidence>
<evidence type="ECO:0000256" key="3">
    <source>
        <dbReference type="ARBA" id="ARBA00008954"/>
    </source>
</evidence>
<dbReference type="Proteomes" id="UP000015102">
    <property type="component" value="Unassembled WGS sequence"/>
</dbReference>
<comment type="catalytic activity">
    <reaction evidence="20">
        <text>2-oxobutanoate + L-alanine = (2S)-2-aminobutanoate + pyruvate</text>
        <dbReference type="Rhea" id="RHEA:77355"/>
        <dbReference type="ChEBI" id="CHEBI:15361"/>
        <dbReference type="ChEBI" id="CHEBI:16763"/>
        <dbReference type="ChEBI" id="CHEBI:57972"/>
        <dbReference type="ChEBI" id="CHEBI:74359"/>
        <dbReference type="EC" id="2.6.1.44"/>
    </reaction>
</comment>
<comment type="catalytic activity">
    <reaction evidence="35">
        <text>N(omega),N('omega)-dimethyl-L-arginine + glyoxylate = 5-(3,3'-dimethylguanidino)-2-oxopentanoate + glycine</text>
        <dbReference type="Rhea" id="RHEA:77315"/>
        <dbReference type="ChEBI" id="CHEBI:36655"/>
        <dbReference type="ChEBI" id="CHEBI:57305"/>
        <dbReference type="ChEBI" id="CHEBI:197308"/>
        <dbReference type="ChEBI" id="CHEBI:197310"/>
    </reaction>
</comment>
<comment type="catalytic activity">
    <reaction evidence="30">
        <text>L-ornithine + glyoxylate = 5-amino-2-oxopentanoate + glycine</text>
        <dbReference type="Rhea" id="RHEA:77331"/>
        <dbReference type="ChEBI" id="CHEBI:36655"/>
        <dbReference type="ChEBI" id="CHEBI:46911"/>
        <dbReference type="ChEBI" id="CHEBI:57305"/>
        <dbReference type="ChEBI" id="CHEBI:58802"/>
    </reaction>
</comment>
<dbReference type="STRING" id="36166.T1GN78"/>
<evidence type="ECO:0000256" key="11">
    <source>
        <dbReference type="ARBA" id="ARBA00039862"/>
    </source>
</evidence>
<dbReference type="EnsemblMetazoa" id="MESCA005022-RA">
    <property type="protein sequence ID" value="MESCA005022-PA"/>
    <property type="gene ID" value="MESCA005022"/>
</dbReference>
<evidence type="ECO:0000256" key="10">
    <source>
        <dbReference type="ARBA" id="ARBA00039130"/>
    </source>
</evidence>
<dbReference type="InterPro" id="IPR005814">
    <property type="entry name" value="Aminotrans_3"/>
</dbReference>
<sequence>MAVFLFQMKYKLVLEELENISGALNLMYYSRYCDNGQGIWMVASTSNLVEGIGNGFPMAAVVTTPKIAECLSQALHFNTYGGNPLASTVGISVLDIIEKEELQKNCLEVGTYFLKGLAELRDRYEIVGDVRGKGLMIG</sequence>
<dbReference type="PANTHER" id="PTHR45688">
    <property type="match status" value="1"/>
</dbReference>
<evidence type="ECO:0000313" key="38">
    <source>
        <dbReference type="Proteomes" id="UP000015102"/>
    </source>
</evidence>
<evidence type="ECO:0000256" key="33">
    <source>
        <dbReference type="ARBA" id="ARBA00048760"/>
    </source>
</evidence>
<evidence type="ECO:0000256" key="4">
    <source>
        <dbReference type="ARBA" id="ARBA00011881"/>
    </source>
</evidence>
<evidence type="ECO:0000256" key="25">
    <source>
        <dbReference type="ARBA" id="ARBA00043826"/>
    </source>
</evidence>
<dbReference type="Pfam" id="PF00202">
    <property type="entry name" value="Aminotran_3"/>
    <property type="match status" value="1"/>
</dbReference>
<comment type="catalytic activity">
    <reaction evidence="9">
        <text>glyoxylate + L-alanine = glycine + pyruvate</text>
        <dbReference type="Rhea" id="RHEA:24248"/>
        <dbReference type="ChEBI" id="CHEBI:15361"/>
        <dbReference type="ChEBI" id="CHEBI:36655"/>
        <dbReference type="ChEBI" id="CHEBI:57305"/>
        <dbReference type="ChEBI" id="CHEBI:57972"/>
        <dbReference type="EC" id="2.6.1.44"/>
    </reaction>
    <physiologicalReaction direction="left-to-right" evidence="9">
        <dbReference type="Rhea" id="RHEA:24249"/>
    </physiologicalReaction>
</comment>
<dbReference type="GO" id="GO:0030170">
    <property type="term" value="F:pyridoxal phosphate binding"/>
    <property type="evidence" value="ECO:0007669"/>
    <property type="project" value="InterPro"/>
</dbReference>
<name>T1GN78_MEGSC</name>
<evidence type="ECO:0000256" key="28">
    <source>
        <dbReference type="ARBA" id="ARBA00044258"/>
    </source>
</evidence>
<evidence type="ECO:0000256" key="31">
    <source>
        <dbReference type="ARBA" id="ARBA00048500"/>
    </source>
</evidence>
<evidence type="ECO:0000256" key="26">
    <source>
        <dbReference type="ARBA" id="ARBA00044055"/>
    </source>
</evidence>
<dbReference type="GO" id="GO:0047305">
    <property type="term" value="F:(R)-3-amino-2-methylpropionate-pyruvate transaminase activity"/>
    <property type="evidence" value="ECO:0007669"/>
    <property type="project" value="UniProtKB-EC"/>
</dbReference>
<dbReference type="EC" id="2.6.1.40" evidence="10"/>
<evidence type="ECO:0000256" key="35">
    <source>
        <dbReference type="ARBA" id="ARBA00049480"/>
    </source>
</evidence>
<evidence type="ECO:0000256" key="12">
    <source>
        <dbReference type="ARBA" id="ARBA00041662"/>
    </source>
</evidence>
<comment type="catalytic activity">
    <reaction evidence="32">
        <text>N(omega),N(omega)-dimethyl-L-arginine + 2-oxobutanoate = 5-(3,3-dimethylguanidino)-2-oxopentanoate + (2S)-2-aminobutanoate</text>
        <dbReference type="Rhea" id="RHEA:77351"/>
        <dbReference type="ChEBI" id="CHEBI:16763"/>
        <dbReference type="ChEBI" id="CHEBI:58326"/>
        <dbReference type="ChEBI" id="CHEBI:74359"/>
        <dbReference type="ChEBI" id="CHEBI:197301"/>
    </reaction>
</comment>
<reference evidence="38" key="1">
    <citation type="submission" date="2013-02" db="EMBL/GenBank/DDBJ databases">
        <authorList>
            <person name="Hughes D."/>
        </authorList>
    </citation>
    <scope>NUCLEOTIDE SEQUENCE</scope>
    <source>
        <strain>Durham</strain>
        <strain evidence="38">NC isolate 2 -- Noor lab</strain>
    </source>
</reference>
<comment type="catalytic activity">
    <reaction evidence="24">
        <text>3-oxopropanoate + L-alanine = beta-alanine + pyruvate</text>
        <dbReference type="Rhea" id="RHEA:14077"/>
        <dbReference type="ChEBI" id="CHEBI:15361"/>
        <dbReference type="ChEBI" id="CHEBI:33190"/>
        <dbReference type="ChEBI" id="CHEBI:57966"/>
        <dbReference type="ChEBI" id="CHEBI:57972"/>
        <dbReference type="EC" id="2.6.1.18"/>
    </reaction>
    <physiologicalReaction direction="right-to-left" evidence="24">
        <dbReference type="Rhea" id="RHEA:14079"/>
    </physiologicalReaction>
</comment>
<evidence type="ECO:0000256" key="23">
    <source>
        <dbReference type="ARBA" id="ARBA00043798"/>
    </source>
</evidence>
<evidence type="ECO:0000256" key="5">
    <source>
        <dbReference type="ARBA" id="ARBA00013049"/>
    </source>
</evidence>
<reference evidence="37" key="2">
    <citation type="submission" date="2015-06" db="UniProtKB">
        <authorList>
            <consortium name="EnsemblMetazoa"/>
        </authorList>
    </citation>
    <scope>IDENTIFICATION</scope>
</reference>
<dbReference type="GO" id="GO:0008453">
    <property type="term" value="F:alanine-glyoxylate transaminase activity"/>
    <property type="evidence" value="ECO:0007669"/>
    <property type="project" value="UniProtKB-EC"/>
</dbReference>